<dbReference type="EMBL" id="CAWUON010000079">
    <property type="protein sequence ID" value="CAK7271892.1"/>
    <property type="molecule type" value="Genomic_DNA"/>
</dbReference>
<feature type="compositionally biased region" description="Acidic residues" evidence="1">
    <location>
        <begin position="516"/>
        <end position="534"/>
    </location>
</feature>
<evidence type="ECO:0000256" key="1">
    <source>
        <dbReference type="SAM" id="MobiDB-lite"/>
    </source>
</evidence>
<proteinExistence type="predicted"/>
<feature type="domain" description="F-box" evidence="2">
    <location>
        <begin position="14"/>
        <end position="63"/>
    </location>
</feature>
<dbReference type="SUPFAM" id="SSF81383">
    <property type="entry name" value="F-box domain"/>
    <property type="match status" value="1"/>
</dbReference>
<comment type="caution">
    <text evidence="3">The sequence shown here is derived from an EMBL/GenBank/DDBJ whole genome shotgun (WGS) entry which is preliminary data.</text>
</comment>
<organism evidence="3 4">
    <name type="scientific">Sporothrix epigloea</name>
    <dbReference type="NCBI Taxonomy" id="1892477"/>
    <lineage>
        <taxon>Eukaryota</taxon>
        <taxon>Fungi</taxon>
        <taxon>Dikarya</taxon>
        <taxon>Ascomycota</taxon>
        <taxon>Pezizomycotina</taxon>
        <taxon>Sordariomycetes</taxon>
        <taxon>Sordariomycetidae</taxon>
        <taxon>Ophiostomatales</taxon>
        <taxon>Ophiostomataceae</taxon>
        <taxon>Sporothrix</taxon>
    </lineage>
</organism>
<accession>A0ABP0DY30</accession>
<dbReference type="Proteomes" id="UP001642502">
    <property type="component" value="Unassembled WGS sequence"/>
</dbReference>
<evidence type="ECO:0000313" key="4">
    <source>
        <dbReference type="Proteomes" id="UP001642502"/>
    </source>
</evidence>
<keyword evidence="4" id="KW-1185">Reference proteome</keyword>
<dbReference type="InterPro" id="IPR001810">
    <property type="entry name" value="F-box_dom"/>
</dbReference>
<protein>
    <recommendedName>
        <fullName evidence="2">F-box domain-containing protein</fullName>
    </recommendedName>
</protein>
<feature type="region of interest" description="Disordered" evidence="1">
    <location>
        <begin position="487"/>
        <end position="534"/>
    </location>
</feature>
<reference evidence="3 4" key="1">
    <citation type="submission" date="2024-01" db="EMBL/GenBank/DDBJ databases">
        <authorList>
            <person name="Allen C."/>
            <person name="Tagirdzhanova G."/>
        </authorList>
    </citation>
    <scope>NUCLEOTIDE SEQUENCE [LARGE SCALE GENOMIC DNA]</scope>
    <source>
        <strain evidence="3 4">CBS 119000</strain>
    </source>
</reference>
<dbReference type="InterPro" id="IPR036047">
    <property type="entry name" value="F-box-like_dom_sf"/>
</dbReference>
<gene>
    <name evidence="3" type="ORF">SEPCBS119000_004839</name>
</gene>
<name>A0ABP0DY30_9PEZI</name>
<evidence type="ECO:0000259" key="2">
    <source>
        <dbReference type="PROSITE" id="PS50181"/>
    </source>
</evidence>
<sequence length="534" mass="59932">MALVQAEPPPALGPDRLSRLPAELLLRITRDLATTELCAVRSCSRSLERSLRHFFLLEFFQRKKFMLTDFSLQTLLAIAQHPAMSQELRHVTIGVEDFCIGDRGLPQSEEQRTSLIMAAAQQQALLANGRALYLLAAAFSLLPNLETVQLSNTPSYTRFREGPQAAWHSYGLRSTWEQLGKNSHRLLSKSDDPDFSSRAFTLVMAALAQSDARPATIKVSMHSKVAGLKDFAFDLAPVPHLSLPGVSAGHDTDASTLAILAGLRQLHLKLQFVLHPHRTRHIKLEDSPLSGRSRLAAIECLPLHAWLAHCPRVEWLRLNLHKEARHYNDFFLRRLGSPLPAYYPFPPGSIASRDITMPFASHLRRLDLGIACCSVDVLLDVLGRFPALEHLSLYRFSLLYERNTAETAHNIWSKFLRALAKSPSGAQLKEMSLRRLGTVTRYFIFPYSKKTHTLKLNGSDGIKYTAELDKPMTSWLRNVSIKHSPRGIPIDDDSEFEDMYNYTGGDDSLSEHADNDLEDSDTEDASEDGEDEKS</sequence>
<evidence type="ECO:0000313" key="3">
    <source>
        <dbReference type="EMBL" id="CAK7271892.1"/>
    </source>
</evidence>
<dbReference type="PROSITE" id="PS50181">
    <property type="entry name" value="FBOX"/>
    <property type="match status" value="1"/>
</dbReference>